<keyword evidence="1" id="KW-0472">Membrane</keyword>
<feature type="domain" description="CWH43-like N-terminal" evidence="2">
    <location>
        <begin position="15"/>
        <end position="113"/>
    </location>
</feature>
<name>A0A0D6LY93_9BILA</name>
<feature type="transmembrane region" description="Helical" evidence="1">
    <location>
        <begin position="84"/>
        <end position="107"/>
    </location>
</feature>
<reference evidence="3 4" key="1">
    <citation type="submission" date="2013-05" db="EMBL/GenBank/DDBJ databases">
        <title>Draft genome of the parasitic nematode Anyclostoma ceylanicum.</title>
        <authorList>
            <person name="Mitreva M."/>
        </authorList>
    </citation>
    <scope>NUCLEOTIDE SEQUENCE [LARGE SCALE GENOMIC DNA]</scope>
</reference>
<evidence type="ECO:0000313" key="4">
    <source>
        <dbReference type="Proteomes" id="UP000054495"/>
    </source>
</evidence>
<evidence type="ECO:0000313" key="3">
    <source>
        <dbReference type="EMBL" id="EPB75081.1"/>
    </source>
</evidence>
<organism evidence="3 4">
    <name type="scientific">Ancylostoma ceylanicum</name>
    <dbReference type="NCBI Taxonomy" id="53326"/>
    <lineage>
        <taxon>Eukaryota</taxon>
        <taxon>Metazoa</taxon>
        <taxon>Ecdysozoa</taxon>
        <taxon>Nematoda</taxon>
        <taxon>Chromadorea</taxon>
        <taxon>Rhabditida</taxon>
        <taxon>Rhabditina</taxon>
        <taxon>Rhabditomorpha</taxon>
        <taxon>Strongyloidea</taxon>
        <taxon>Ancylostomatidae</taxon>
        <taxon>Ancylostomatinae</taxon>
        <taxon>Ancylostoma</taxon>
    </lineage>
</organism>
<protein>
    <recommendedName>
        <fullName evidence="2">CWH43-like N-terminal domain-containing protein</fullName>
    </recommendedName>
</protein>
<dbReference type="Pfam" id="PF10277">
    <property type="entry name" value="Frag1"/>
    <property type="match status" value="1"/>
</dbReference>
<evidence type="ECO:0000259" key="2">
    <source>
        <dbReference type="Pfam" id="PF10277"/>
    </source>
</evidence>
<keyword evidence="1" id="KW-0812">Transmembrane</keyword>
<sequence length="134" mass="15706">MEFSRREVPRVYVLARRVLVFCGIGEVLFLSLLSVIGERESGDIHVLLFVAFAVFSYIYFVVMSLLTRWTYPQGQEQRRKKLQLIFLASVTATIPVIFVFFILYNVYCIPAKYLNFELYLWPSRKVLHVRNGNS</sequence>
<dbReference type="EMBL" id="KE124915">
    <property type="protein sequence ID" value="EPB75081.1"/>
    <property type="molecule type" value="Genomic_DNA"/>
</dbReference>
<dbReference type="Proteomes" id="UP000054495">
    <property type="component" value="Unassembled WGS sequence"/>
</dbReference>
<keyword evidence="4" id="KW-1185">Reference proteome</keyword>
<keyword evidence="1" id="KW-1133">Transmembrane helix</keyword>
<accession>A0A0D6LY93</accession>
<dbReference type="InterPro" id="IPR019402">
    <property type="entry name" value="CWH43_N"/>
</dbReference>
<feature type="transmembrane region" description="Helical" evidence="1">
    <location>
        <begin position="44"/>
        <end position="63"/>
    </location>
</feature>
<proteinExistence type="predicted"/>
<dbReference type="AlphaFoldDB" id="A0A0D6LY93"/>
<gene>
    <name evidence="3" type="ORF">ANCCEY_05804</name>
</gene>
<feature type="transmembrane region" description="Helical" evidence="1">
    <location>
        <begin position="12"/>
        <end position="32"/>
    </location>
</feature>
<evidence type="ECO:0000256" key="1">
    <source>
        <dbReference type="SAM" id="Phobius"/>
    </source>
</evidence>